<dbReference type="Proteomes" id="UP001056120">
    <property type="component" value="Linkage Group LG20"/>
</dbReference>
<organism evidence="1 2">
    <name type="scientific">Smallanthus sonchifolius</name>
    <dbReference type="NCBI Taxonomy" id="185202"/>
    <lineage>
        <taxon>Eukaryota</taxon>
        <taxon>Viridiplantae</taxon>
        <taxon>Streptophyta</taxon>
        <taxon>Embryophyta</taxon>
        <taxon>Tracheophyta</taxon>
        <taxon>Spermatophyta</taxon>
        <taxon>Magnoliopsida</taxon>
        <taxon>eudicotyledons</taxon>
        <taxon>Gunneridae</taxon>
        <taxon>Pentapetalae</taxon>
        <taxon>asterids</taxon>
        <taxon>campanulids</taxon>
        <taxon>Asterales</taxon>
        <taxon>Asteraceae</taxon>
        <taxon>Asteroideae</taxon>
        <taxon>Heliantheae alliance</taxon>
        <taxon>Millerieae</taxon>
        <taxon>Smallanthus</taxon>
    </lineage>
</organism>
<reference evidence="2" key="1">
    <citation type="journal article" date="2022" name="Mol. Ecol. Resour.">
        <title>The genomes of chicory, endive, great burdock and yacon provide insights into Asteraceae palaeo-polyploidization history and plant inulin production.</title>
        <authorList>
            <person name="Fan W."/>
            <person name="Wang S."/>
            <person name="Wang H."/>
            <person name="Wang A."/>
            <person name="Jiang F."/>
            <person name="Liu H."/>
            <person name="Zhao H."/>
            <person name="Xu D."/>
            <person name="Zhang Y."/>
        </authorList>
    </citation>
    <scope>NUCLEOTIDE SEQUENCE [LARGE SCALE GENOMIC DNA]</scope>
    <source>
        <strain evidence="2">cv. Yunnan</strain>
    </source>
</reference>
<keyword evidence="2" id="KW-1185">Reference proteome</keyword>
<evidence type="ECO:0000313" key="1">
    <source>
        <dbReference type="EMBL" id="KAI3743011.1"/>
    </source>
</evidence>
<gene>
    <name evidence="1" type="ORF">L1987_60712</name>
</gene>
<name>A0ACB9D915_9ASTR</name>
<comment type="caution">
    <text evidence="1">The sequence shown here is derived from an EMBL/GenBank/DDBJ whole genome shotgun (WGS) entry which is preliminary data.</text>
</comment>
<proteinExistence type="predicted"/>
<accession>A0ACB9D915</accession>
<dbReference type="EMBL" id="CM042037">
    <property type="protein sequence ID" value="KAI3743011.1"/>
    <property type="molecule type" value="Genomic_DNA"/>
</dbReference>
<reference evidence="1 2" key="2">
    <citation type="journal article" date="2022" name="Mol. Ecol. Resour.">
        <title>The genomes of chicory, endive, great burdock and yacon provide insights into Asteraceae paleo-polyploidization history and plant inulin production.</title>
        <authorList>
            <person name="Fan W."/>
            <person name="Wang S."/>
            <person name="Wang H."/>
            <person name="Wang A."/>
            <person name="Jiang F."/>
            <person name="Liu H."/>
            <person name="Zhao H."/>
            <person name="Xu D."/>
            <person name="Zhang Y."/>
        </authorList>
    </citation>
    <scope>NUCLEOTIDE SEQUENCE [LARGE SCALE GENOMIC DNA]</scope>
    <source>
        <strain evidence="2">cv. Yunnan</strain>
        <tissue evidence="1">Leaves</tissue>
    </source>
</reference>
<sequence length="105" mass="11263">MLRALRPSMAATSGVQIVGRGVEKEEGKEKEKNGHICLVKPGAEIEKTINAFAEGEYGVDIQTKVSITVKSEEAKVRPSATECKKKRLFAEGADPTVSGKQECGT</sequence>
<evidence type="ECO:0000313" key="2">
    <source>
        <dbReference type="Proteomes" id="UP001056120"/>
    </source>
</evidence>
<protein>
    <submittedName>
        <fullName evidence="1">Uncharacterized protein</fullName>
    </submittedName>
</protein>